<evidence type="ECO:0000313" key="1">
    <source>
        <dbReference type="EMBL" id="KAJ6774541.1"/>
    </source>
</evidence>
<dbReference type="AlphaFoldDB" id="A0A9Q0WW16"/>
<organism evidence="1 2">
    <name type="scientific">Salix purpurea</name>
    <name type="common">Purple osier willow</name>
    <dbReference type="NCBI Taxonomy" id="77065"/>
    <lineage>
        <taxon>Eukaryota</taxon>
        <taxon>Viridiplantae</taxon>
        <taxon>Streptophyta</taxon>
        <taxon>Embryophyta</taxon>
        <taxon>Tracheophyta</taxon>
        <taxon>Spermatophyta</taxon>
        <taxon>Magnoliopsida</taxon>
        <taxon>eudicotyledons</taxon>
        <taxon>Gunneridae</taxon>
        <taxon>Pentapetalae</taxon>
        <taxon>rosids</taxon>
        <taxon>fabids</taxon>
        <taxon>Malpighiales</taxon>
        <taxon>Salicaceae</taxon>
        <taxon>Saliceae</taxon>
        <taxon>Salix</taxon>
    </lineage>
</organism>
<dbReference type="Proteomes" id="UP001151532">
    <property type="component" value="Chromosome 5"/>
</dbReference>
<comment type="caution">
    <text evidence="1">The sequence shown here is derived from an EMBL/GenBank/DDBJ whole genome shotgun (WGS) entry which is preliminary data.</text>
</comment>
<proteinExistence type="predicted"/>
<accession>A0A9Q0WW16</accession>
<dbReference type="EMBL" id="JAPFFK010000002">
    <property type="protein sequence ID" value="KAJ6774541.1"/>
    <property type="molecule type" value="Genomic_DNA"/>
</dbReference>
<reference evidence="1" key="1">
    <citation type="submission" date="2022-11" db="EMBL/GenBank/DDBJ databases">
        <authorList>
            <person name="Hyden B.L."/>
            <person name="Feng K."/>
            <person name="Yates T."/>
            <person name="Jawdy S."/>
            <person name="Smart L.B."/>
            <person name="Muchero W."/>
        </authorList>
    </citation>
    <scope>NUCLEOTIDE SEQUENCE</scope>
    <source>
        <tissue evidence="1">Shoot tip</tissue>
    </source>
</reference>
<gene>
    <name evidence="1" type="ORF">OIU79_017858</name>
</gene>
<keyword evidence="2" id="KW-1185">Reference proteome</keyword>
<reference evidence="1" key="2">
    <citation type="journal article" date="2023" name="Int. J. Mol. Sci.">
        <title>De Novo Assembly and Annotation of 11 Diverse Shrub Willow (Salix) Genomes Reveals Novel Gene Organization in Sex-Linked Regions.</title>
        <authorList>
            <person name="Hyden B."/>
            <person name="Feng K."/>
            <person name="Yates T.B."/>
            <person name="Jawdy S."/>
            <person name="Cereghino C."/>
            <person name="Smart L.B."/>
            <person name="Muchero W."/>
        </authorList>
    </citation>
    <scope>NUCLEOTIDE SEQUENCE</scope>
    <source>
        <tissue evidence="1">Shoot tip</tissue>
    </source>
</reference>
<evidence type="ECO:0000313" key="2">
    <source>
        <dbReference type="Proteomes" id="UP001151532"/>
    </source>
</evidence>
<sequence length="90" mass="9910">MGVCGCCYCGEFISQEMRATHCIVRWIIVMGGLSGEPFFLLHSRFVAAKGLKNGWTSFGIFMPSRITNNTFAVSASSHYNGLGKTEVFPH</sequence>
<protein>
    <submittedName>
        <fullName evidence="1">Uncharacterized protein</fullName>
    </submittedName>
</protein>
<name>A0A9Q0WW16_SALPP</name>